<feature type="domain" description="Antitoxin-like ribbon-helix-helix" evidence="1">
    <location>
        <begin position="44"/>
        <end position="79"/>
    </location>
</feature>
<organism evidence="2 3">
    <name type="scientific">Commensalibacter intestini</name>
    <dbReference type="NCBI Taxonomy" id="479936"/>
    <lineage>
        <taxon>Bacteria</taxon>
        <taxon>Pseudomonadati</taxon>
        <taxon>Pseudomonadota</taxon>
        <taxon>Alphaproteobacteria</taxon>
        <taxon>Acetobacterales</taxon>
        <taxon>Acetobacteraceae</taxon>
    </lineage>
</organism>
<evidence type="ECO:0000259" key="1">
    <source>
        <dbReference type="Pfam" id="PF20605"/>
    </source>
</evidence>
<sequence>MTKKPVSSLKDVLLQDQKRKLIIDTKEGGNDLVQLNFRIDQAAKTQLEFLRLEIGSKSIQSLMIEAINDLFEKHGKNRIA</sequence>
<dbReference type="InterPro" id="IPR046765">
    <property type="entry name" value="Antitox_RHH"/>
</dbReference>
<dbReference type="AlphaFoldDB" id="A0A251ZSH6"/>
<dbReference type="EMBL" id="JOPB01000036">
    <property type="protein sequence ID" value="OUI77619.1"/>
    <property type="molecule type" value="Genomic_DNA"/>
</dbReference>
<name>A0A251ZSH6_9PROT</name>
<accession>A0A251ZSH6</accession>
<proteinExistence type="predicted"/>
<keyword evidence="3" id="KW-1185">Reference proteome</keyword>
<comment type="caution">
    <text evidence="2">The sequence shown here is derived from an EMBL/GenBank/DDBJ whole genome shotgun (WGS) entry which is preliminary data.</text>
</comment>
<evidence type="ECO:0000313" key="3">
    <source>
        <dbReference type="Proteomes" id="UP000194946"/>
    </source>
</evidence>
<reference evidence="3" key="1">
    <citation type="submission" date="2014-06" db="EMBL/GenBank/DDBJ databases">
        <authorList>
            <person name="Winans N.J."/>
            <person name="Newell P.D."/>
            <person name="Douglas A.E."/>
        </authorList>
    </citation>
    <scope>NUCLEOTIDE SEQUENCE [LARGE SCALE GENOMIC DNA]</scope>
    <source>
        <strain evidence="3">DmL_052</strain>
    </source>
</reference>
<dbReference type="Proteomes" id="UP000194946">
    <property type="component" value="Unassembled WGS sequence"/>
</dbReference>
<protein>
    <recommendedName>
        <fullName evidence="1">Antitoxin-like ribbon-helix-helix domain-containing protein</fullName>
    </recommendedName>
</protein>
<dbReference type="Pfam" id="PF20605">
    <property type="entry name" value="Antitox_RHH"/>
    <property type="match status" value="1"/>
</dbReference>
<evidence type="ECO:0000313" key="2">
    <source>
        <dbReference type="EMBL" id="OUI77619.1"/>
    </source>
</evidence>
<gene>
    <name evidence="2" type="ORF">HK18_06420</name>
</gene>